<dbReference type="CDD" id="cd03789">
    <property type="entry name" value="GT9_LPS_heptosyltransferase"/>
    <property type="match status" value="1"/>
</dbReference>
<keyword evidence="2 3" id="KW-0808">Transferase</keyword>
<dbReference type="OrthoDB" id="9768048at2"/>
<dbReference type="AlphaFoldDB" id="A0A4Q1AVA5"/>
<comment type="caution">
    <text evidence="3">The sequence shown here is derived from an EMBL/GenBank/DDBJ whole genome shotgun (WGS) entry which is preliminary data.</text>
</comment>
<sequence length="300" mass="34979">MKKTKILFIKLGYSETLDSEIGRVVSLGDVLRTTPVVEAIKDKYKNSHLTWLVSREAEPLLNNNPYIDRVIVWDEFTPFQLLMEKFDLMINLEKIPGVCAIGDKIEAWNKYGFRFNSDTGNYDGYEQGLEFIDYINQKEINCNRHDYWQKTIIEMLGLKWKEQQYTLGYKPKNKPINEIGLNYKVGNKWPEKAMSEKKWKNLECKLLDLGYSISWQKGLNSLEEYFEWINSCEMIISQDSLGLHLALAMKKKLIGLFGPTPSSEIFFTKESIVIESKTNKMKDIKINDIIDGVQKLFKNK</sequence>
<organism evidence="3 4">
    <name type="scientific">Halarcobacter ebronensis</name>
    <dbReference type="NCBI Taxonomy" id="1462615"/>
    <lineage>
        <taxon>Bacteria</taxon>
        <taxon>Pseudomonadati</taxon>
        <taxon>Campylobacterota</taxon>
        <taxon>Epsilonproteobacteria</taxon>
        <taxon>Campylobacterales</taxon>
        <taxon>Arcobacteraceae</taxon>
        <taxon>Halarcobacter</taxon>
    </lineage>
</organism>
<gene>
    <name evidence="3" type="ORF">CRV07_07365</name>
</gene>
<dbReference type="EMBL" id="PDKK01000005">
    <property type="protein sequence ID" value="RXK05883.1"/>
    <property type="molecule type" value="Genomic_DNA"/>
</dbReference>
<evidence type="ECO:0000313" key="4">
    <source>
        <dbReference type="Proteomes" id="UP000289758"/>
    </source>
</evidence>
<dbReference type="GO" id="GO:0005829">
    <property type="term" value="C:cytosol"/>
    <property type="evidence" value="ECO:0007669"/>
    <property type="project" value="TreeGrafter"/>
</dbReference>
<dbReference type="Pfam" id="PF01075">
    <property type="entry name" value="Glyco_transf_9"/>
    <property type="match status" value="1"/>
</dbReference>
<dbReference type="Proteomes" id="UP000289758">
    <property type="component" value="Unassembled WGS sequence"/>
</dbReference>
<proteinExistence type="predicted"/>
<dbReference type="Gene3D" id="3.40.50.2000">
    <property type="entry name" value="Glycogen Phosphorylase B"/>
    <property type="match status" value="2"/>
</dbReference>
<dbReference type="InterPro" id="IPR051199">
    <property type="entry name" value="LPS_LOS_Heptosyltrfase"/>
</dbReference>
<protein>
    <submittedName>
        <fullName evidence="3">Glycosyl transferase</fullName>
    </submittedName>
</protein>
<dbReference type="PANTHER" id="PTHR30160">
    <property type="entry name" value="TETRAACYLDISACCHARIDE 4'-KINASE-RELATED"/>
    <property type="match status" value="1"/>
</dbReference>
<dbReference type="GO" id="GO:0009244">
    <property type="term" value="P:lipopolysaccharide core region biosynthetic process"/>
    <property type="evidence" value="ECO:0007669"/>
    <property type="project" value="TreeGrafter"/>
</dbReference>
<accession>A0A4Q1AVA5</accession>
<dbReference type="GO" id="GO:0008713">
    <property type="term" value="F:ADP-heptose-lipopolysaccharide heptosyltransferase activity"/>
    <property type="evidence" value="ECO:0007669"/>
    <property type="project" value="TreeGrafter"/>
</dbReference>
<dbReference type="RefSeq" id="WP_129087092.1">
    <property type="nucleotide sequence ID" value="NZ_CP053836.1"/>
</dbReference>
<evidence type="ECO:0000256" key="2">
    <source>
        <dbReference type="ARBA" id="ARBA00022679"/>
    </source>
</evidence>
<keyword evidence="1" id="KW-0328">Glycosyltransferase</keyword>
<dbReference type="InterPro" id="IPR002201">
    <property type="entry name" value="Glyco_trans_9"/>
</dbReference>
<evidence type="ECO:0000256" key="1">
    <source>
        <dbReference type="ARBA" id="ARBA00022676"/>
    </source>
</evidence>
<name>A0A4Q1AVA5_9BACT</name>
<reference evidence="3 4" key="1">
    <citation type="submission" date="2017-10" db="EMBL/GenBank/DDBJ databases">
        <title>Genomics of the genus Arcobacter.</title>
        <authorList>
            <person name="Perez-Cataluna A."/>
            <person name="Figueras M.J."/>
        </authorList>
    </citation>
    <scope>NUCLEOTIDE SEQUENCE [LARGE SCALE GENOMIC DNA]</scope>
    <source>
        <strain evidence="3 4">CECT 8441</strain>
    </source>
</reference>
<dbReference type="PANTHER" id="PTHR30160:SF1">
    <property type="entry name" value="LIPOPOLYSACCHARIDE 1,2-N-ACETYLGLUCOSAMINETRANSFERASE-RELATED"/>
    <property type="match status" value="1"/>
</dbReference>
<evidence type="ECO:0000313" key="3">
    <source>
        <dbReference type="EMBL" id="RXK05883.1"/>
    </source>
</evidence>
<keyword evidence="4" id="KW-1185">Reference proteome</keyword>
<dbReference type="SUPFAM" id="SSF53756">
    <property type="entry name" value="UDP-Glycosyltransferase/glycogen phosphorylase"/>
    <property type="match status" value="1"/>
</dbReference>